<evidence type="ECO:0000313" key="2">
    <source>
        <dbReference type="Proteomes" id="UP000270468"/>
    </source>
</evidence>
<evidence type="ECO:0000313" key="1">
    <source>
        <dbReference type="EMBL" id="VDC29254.1"/>
    </source>
</evidence>
<sequence>MKISLKKLSLIPIFIVTLLLTGCMYPTDEKVKLETPYPEQLDSIQKAVNSYQKSTNGLLPIKTRDLSTDIYIKYPIEFSKIVPAYIEKIPVNAYENGGIYQYVLTEVEENPTVKLVDLRVAERIRELNLRKNINGYVPFKESVGKNVFAIDYKKMGYEKAVTVPSPYSDAHLPLIVGGDGKFYIDYSLELNRLLKEMKPKVKKGEDIRFLLADNYPVLPAYSLPYTVNNQNEPVFMDKSK</sequence>
<organism evidence="1 2">
    <name type="scientific">Filibacter tadaridae</name>
    <dbReference type="NCBI Taxonomy" id="2483811"/>
    <lineage>
        <taxon>Bacteria</taxon>
        <taxon>Bacillati</taxon>
        <taxon>Bacillota</taxon>
        <taxon>Bacilli</taxon>
        <taxon>Bacillales</taxon>
        <taxon>Caryophanaceae</taxon>
        <taxon>Filibacter</taxon>
    </lineage>
</organism>
<dbReference type="RefSeq" id="WP_238988223.1">
    <property type="nucleotide sequence ID" value="NZ_UXAV01000042.1"/>
</dbReference>
<evidence type="ECO:0008006" key="3">
    <source>
        <dbReference type="Google" id="ProtNLM"/>
    </source>
</evidence>
<dbReference type="EMBL" id="UXAV01000042">
    <property type="protein sequence ID" value="VDC29254.1"/>
    <property type="molecule type" value="Genomic_DNA"/>
</dbReference>
<dbReference type="Proteomes" id="UP000270468">
    <property type="component" value="Unassembled WGS sequence"/>
</dbReference>
<dbReference type="PROSITE" id="PS51257">
    <property type="entry name" value="PROKAR_LIPOPROTEIN"/>
    <property type="match status" value="1"/>
</dbReference>
<reference evidence="1 2" key="1">
    <citation type="submission" date="2018-11" db="EMBL/GenBank/DDBJ databases">
        <authorList>
            <person name="Criscuolo A."/>
        </authorList>
    </citation>
    <scope>NUCLEOTIDE SEQUENCE [LARGE SCALE GENOMIC DNA]</scope>
    <source>
        <strain evidence="1">ATB-66</strain>
    </source>
</reference>
<keyword evidence="2" id="KW-1185">Reference proteome</keyword>
<protein>
    <recommendedName>
        <fullName evidence="3">Lipoprotein</fullName>
    </recommendedName>
</protein>
<accession>A0A3P5XKJ1</accession>
<gene>
    <name evidence="1" type="ORF">FILTAD_02030</name>
</gene>
<dbReference type="AlphaFoldDB" id="A0A3P5XKJ1"/>
<name>A0A3P5XKJ1_9BACL</name>
<proteinExistence type="predicted"/>